<proteinExistence type="predicted"/>
<evidence type="ECO:0000256" key="3">
    <source>
        <dbReference type="ARBA" id="ARBA00022989"/>
    </source>
</evidence>
<evidence type="ECO:0000256" key="2">
    <source>
        <dbReference type="ARBA" id="ARBA00022692"/>
    </source>
</evidence>
<comment type="subcellular location">
    <subcellularLocation>
        <location evidence="1">Membrane</location>
        <topology evidence="1">Multi-pass membrane protein</topology>
    </subcellularLocation>
</comment>
<evidence type="ECO:0000313" key="5">
    <source>
        <dbReference type="EMBL" id="CEA08608.1"/>
    </source>
</evidence>
<keyword evidence="3" id="KW-1133">Transmembrane helix</keyword>
<organism evidence="5">
    <name type="scientific">Arthrobacter saudimassiliensis</name>
    <dbReference type="NCBI Taxonomy" id="1461584"/>
    <lineage>
        <taxon>Bacteria</taxon>
        <taxon>Bacillati</taxon>
        <taxon>Actinomycetota</taxon>
        <taxon>Actinomycetes</taxon>
        <taxon>Micrococcales</taxon>
        <taxon>Micrococcaceae</taxon>
        <taxon>Arthrobacter</taxon>
    </lineage>
</organism>
<dbReference type="EMBL" id="LN483071">
    <property type="protein sequence ID" value="CEA08608.1"/>
    <property type="molecule type" value="Genomic_DNA"/>
</dbReference>
<keyword evidence="2" id="KW-0812">Transmembrane</keyword>
<sequence length="192" mass="19870">MSIVRFAARPLLAAGFVADGARRLRSVDATAEQLQPLLAAAQGAGGADDALAGRSRTVARAAAGAQLGAGILLGLGRMPRLAATVLASTWALDTWLDHRAAPAGTDEEKASRRSALLRNLSMLGAVLLAAVDTSGRPGLAWRTGKLADDTRRSLSSATHSTGRTARRVNRTARRRVKAADKAIRSTVSGLAA</sequence>
<dbReference type="InterPro" id="IPR032808">
    <property type="entry name" value="DoxX"/>
</dbReference>
<dbReference type="GO" id="GO:0016020">
    <property type="term" value="C:membrane"/>
    <property type="evidence" value="ECO:0007669"/>
    <property type="project" value="UniProtKB-SubCell"/>
</dbReference>
<evidence type="ECO:0000256" key="4">
    <source>
        <dbReference type="ARBA" id="ARBA00023136"/>
    </source>
</evidence>
<protein>
    <submittedName>
        <fullName evidence="5">DoxX</fullName>
    </submittedName>
</protein>
<reference evidence="5" key="1">
    <citation type="submission" date="2014-07" db="EMBL/GenBank/DDBJ databases">
        <authorList>
            <person name="Urmite Genomes Urmite Genomes"/>
        </authorList>
    </citation>
    <scope>NUCLEOTIDE SEQUENCE</scope>
    <source>
        <strain evidence="5">11W110_air</strain>
    </source>
</reference>
<evidence type="ECO:0000256" key="1">
    <source>
        <dbReference type="ARBA" id="ARBA00004141"/>
    </source>
</evidence>
<dbReference type="AlphaFoldDB" id="A0A078MMW4"/>
<keyword evidence="4" id="KW-0472">Membrane</keyword>
<dbReference type="Pfam" id="PF07681">
    <property type="entry name" value="DoxX"/>
    <property type="match status" value="1"/>
</dbReference>
<dbReference type="PATRIC" id="fig|1461584.3.peg.1940"/>
<name>A0A078MMW4_9MICC</name>
<gene>
    <name evidence="5" type="ORF">BN1051_01964</name>
</gene>
<accession>A0A078MMW4</accession>